<keyword evidence="1" id="KW-0472">Membrane</keyword>
<keyword evidence="1" id="KW-0812">Transmembrane</keyword>
<feature type="transmembrane region" description="Helical" evidence="1">
    <location>
        <begin position="76"/>
        <end position="96"/>
    </location>
</feature>
<evidence type="ECO:0000313" key="3">
    <source>
        <dbReference type="EMBL" id="AFV75454.1"/>
    </source>
</evidence>
<proteinExistence type="predicted"/>
<feature type="transmembrane region" description="Helical" evidence="1">
    <location>
        <begin position="222"/>
        <end position="241"/>
    </location>
</feature>
<evidence type="ECO:0000313" key="4">
    <source>
        <dbReference type="Proteomes" id="UP000000211"/>
    </source>
</evidence>
<dbReference type="GO" id="GO:0017004">
    <property type="term" value="P:cytochrome complex assembly"/>
    <property type="evidence" value="ECO:0007669"/>
    <property type="project" value="InterPro"/>
</dbReference>
<reference evidence="3 4" key="1">
    <citation type="journal article" date="2013" name="Genome Announc.">
        <title>Whole Genome Sequencing of Thermus oshimai JL-2 and Thermus thermophilus JL-18, Incomplete Denitrifiers from the United States Great Basin.</title>
        <authorList>
            <person name="Murugapiran S.K."/>
            <person name="Huntemann M."/>
            <person name="Wei C.L."/>
            <person name="Han J."/>
            <person name="Detter J.C."/>
            <person name="Han C.S."/>
            <person name="Erkkila T.H."/>
            <person name="Teshima H."/>
            <person name="Chen A."/>
            <person name="Kyrpides N."/>
            <person name="Mavrommatis K."/>
            <person name="Markowitz V."/>
            <person name="Szeto E."/>
            <person name="Ivanova N."/>
            <person name="Pagani I."/>
            <person name="Lam J."/>
            <person name="McDonald A.I."/>
            <person name="Dodsworth J.A."/>
            <person name="Pati A."/>
            <person name="Goodwin L."/>
            <person name="Peters L."/>
            <person name="Pitluck S."/>
            <person name="Woyke T."/>
            <person name="Hedlund B.P."/>
        </authorList>
    </citation>
    <scope>NUCLEOTIDE SEQUENCE</scope>
    <source>
        <strain evidence="3 4">JL-2</strain>
    </source>
</reference>
<dbReference type="EMBL" id="CP003249">
    <property type="protein sequence ID" value="AFV75454.1"/>
    <property type="molecule type" value="Genomic_DNA"/>
</dbReference>
<dbReference type="Proteomes" id="UP000000211">
    <property type="component" value="Chromosome"/>
</dbReference>
<accession>K7R3H3</accession>
<dbReference type="OrthoDB" id="33332at2"/>
<dbReference type="GO" id="GO:0020037">
    <property type="term" value="F:heme binding"/>
    <property type="evidence" value="ECO:0007669"/>
    <property type="project" value="InterPro"/>
</dbReference>
<keyword evidence="1" id="KW-1133">Transmembrane helix</keyword>
<dbReference type="eggNOG" id="COG0755">
    <property type="taxonomic scope" value="Bacteria"/>
</dbReference>
<dbReference type="Pfam" id="PF01578">
    <property type="entry name" value="Cytochrom_C_asm"/>
    <property type="match status" value="1"/>
</dbReference>
<dbReference type="PATRIC" id="fig|751945.3.peg.369"/>
<organism evidence="3 4">
    <name type="scientific">Thermus oshimai JL-2</name>
    <dbReference type="NCBI Taxonomy" id="751945"/>
    <lineage>
        <taxon>Bacteria</taxon>
        <taxon>Thermotogati</taxon>
        <taxon>Deinococcota</taxon>
        <taxon>Deinococci</taxon>
        <taxon>Thermales</taxon>
        <taxon>Thermaceae</taxon>
        <taxon>Thermus</taxon>
    </lineage>
</organism>
<keyword evidence="4" id="KW-1185">Reference proteome</keyword>
<evidence type="ECO:0000259" key="2">
    <source>
        <dbReference type="Pfam" id="PF01578"/>
    </source>
</evidence>
<name>K7R3H3_THEOS</name>
<feature type="transmembrane region" description="Helical" evidence="1">
    <location>
        <begin position="108"/>
        <end position="133"/>
    </location>
</feature>
<dbReference type="HOGENOM" id="CLU_1128014_0_0_0"/>
<feature type="transmembrane region" description="Helical" evidence="1">
    <location>
        <begin position="194"/>
        <end position="210"/>
    </location>
</feature>
<protein>
    <submittedName>
        <fullName evidence="3">Cytochrome C assembly protein</fullName>
    </submittedName>
</protein>
<feature type="transmembrane region" description="Helical" evidence="1">
    <location>
        <begin position="51"/>
        <end position="69"/>
    </location>
</feature>
<evidence type="ECO:0000256" key="1">
    <source>
        <dbReference type="SAM" id="Phobius"/>
    </source>
</evidence>
<dbReference type="InterPro" id="IPR002541">
    <property type="entry name" value="Cyt_c_assembly"/>
</dbReference>
<sequence>MTLLSLLAFLGLGLLGLGLFWPWGAWLGGAVYLLTALLEALAKGPLTSPAQLALLLGGLLALRAGTLFLRPRLALLRRYLLLLALLLGLFALRALPHPGGPLPLGLTLFHAGAFLVGYLALAVGVGAGVLCALQDRYLRTAPEKALSAPPLWSLRRLERAYARVGFLAVTLGLGSGMAWAFGYFGTPLSLDPKELSVLFGWALLALYLALEEGLGERVRAWLLLLAYAALLFAFLGAPFLGSRHPSGLGF</sequence>
<dbReference type="STRING" id="751945.Theos_0379"/>
<feature type="domain" description="Cytochrome c assembly protein" evidence="2">
    <location>
        <begin position="74"/>
        <end position="241"/>
    </location>
</feature>
<dbReference type="AlphaFoldDB" id="K7R3H3"/>
<dbReference type="RefSeq" id="WP_016328651.1">
    <property type="nucleotide sequence ID" value="NC_019386.1"/>
</dbReference>
<dbReference type="KEGG" id="tos:Theos_0379"/>
<gene>
    <name evidence="3" type="ORF">Theos_0379</name>
</gene>
<feature type="transmembrane region" description="Helical" evidence="1">
    <location>
        <begin position="160"/>
        <end position="182"/>
    </location>
</feature>